<dbReference type="Proteomes" id="UP001314903">
    <property type="component" value="Unassembled WGS sequence"/>
</dbReference>
<evidence type="ECO:0000259" key="4">
    <source>
        <dbReference type="PROSITE" id="PS50042"/>
    </source>
</evidence>
<organism evidence="6 7">
    <name type="scientific">Acetoanaerobium pronyense</name>
    <dbReference type="NCBI Taxonomy" id="1482736"/>
    <lineage>
        <taxon>Bacteria</taxon>
        <taxon>Bacillati</taxon>
        <taxon>Bacillota</taxon>
        <taxon>Clostridia</taxon>
        <taxon>Peptostreptococcales</taxon>
        <taxon>Filifactoraceae</taxon>
        <taxon>Acetoanaerobium</taxon>
    </lineage>
</organism>
<keyword evidence="7" id="KW-1185">Reference proteome</keyword>
<evidence type="ECO:0000313" key="6">
    <source>
        <dbReference type="EMBL" id="MBP2027533.1"/>
    </source>
</evidence>
<dbReference type="InterPro" id="IPR012318">
    <property type="entry name" value="HTH_CRP"/>
</dbReference>
<reference evidence="6 7" key="1">
    <citation type="submission" date="2021-03" db="EMBL/GenBank/DDBJ databases">
        <title>Genomic Encyclopedia of Type Strains, Phase IV (KMG-IV): sequencing the most valuable type-strain genomes for metagenomic binning, comparative biology and taxonomic classification.</title>
        <authorList>
            <person name="Goeker M."/>
        </authorList>
    </citation>
    <scope>NUCLEOTIDE SEQUENCE [LARGE SCALE GENOMIC DNA]</scope>
    <source>
        <strain evidence="6 7">DSM 27512</strain>
    </source>
</reference>
<dbReference type="PROSITE" id="PS51063">
    <property type="entry name" value="HTH_CRP_2"/>
    <property type="match status" value="1"/>
</dbReference>
<protein>
    <submittedName>
        <fullName evidence="6">CRP-like cAMP-binding protein</fullName>
    </submittedName>
</protein>
<dbReference type="PANTHER" id="PTHR24567">
    <property type="entry name" value="CRP FAMILY TRANSCRIPTIONAL REGULATORY PROTEIN"/>
    <property type="match status" value="1"/>
</dbReference>
<dbReference type="InterPro" id="IPR050397">
    <property type="entry name" value="Env_Response_Regulators"/>
</dbReference>
<keyword evidence="1" id="KW-0805">Transcription regulation</keyword>
<feature type="domain" description="HTH crp-type" evidence="5">
    <location>
        <begin position="150"/>
        <end position="217"/>
    </location>
</feature>
<sequence>MMIEIVNEGLKNYYIEKHRIKEIFSKNTAPKMRLVEFKKNDLIYRDGENIDEIYFFVSGKAKVYITLKNGKSLLIGFYDRFKILGDLELTTDSPASTNVQVLEDSLCIGISFNEIQKNFMDDSVFLRYICNSLSEKLRQSSNNSTINLLYPLEDRLASYIIMASKRTNDSLEFSGNLMEVSELLGTSYRHLLRTFEKFSKEKILEKRKGSFFILDEDKLRSLSADLYR</sequence>
<dbReference type="CDD" id="cd00038">
    <property type="entry name" value="CAP_ED"/>
    <property type="match status" value="1"/>
</dbReference>
<dbReference type="Pfam" id="PF00027">
    <property type="entry name" value="cNMP_binding"/>
    <property type="match status" value="1"/>
</dbReference>
<dbReference type="InterPro" id="IPR000595">
    <property type="entry name" value="cNMP-bd_dom"/>
</dbReference>
<evidence type="ECO:0000259" key="5">
    <source>
        <dbReference type="PROSITE" id="PS51063"/>
    </source>
</evidence>
<dbReference type="InterPro" id="IPR036390">
    <property type="entry name" value="WH_DNA-bd_sf"/>
</dbReference>
<proteinExistence type="predicted"/>
<feature type="domain" description="Cyclic nucleotide-binding" evidence="4">
    <location>
        <begin position="32"/>
        <end position="136"/>
    </location>
</feature>
<dbReference type="SUPFAM" id="SSF46785">
    <property type="entry name" value="Winged helix' DNA-binding domain"/>
    <property type="match status" value="1"/>
</dbReference>
<evidence type="ECO:0000313" key="7">
    <source>
        <dbReference type="Proteomes" id="UP001314903"/>
    </source>
</evidence>
<dbReference type="InterPro" id="IPR014710">
    <property type="entry name" value="RmlC-like_jellyroll"/>
</dbReference>
<dbReference type="EMBL" id="JAGGLI010000012">
    <property type="protein sequence ID" value="MBP2027533.1"/>
    <property type="molecule type" value="Genomic_DNA"/>
</dbReference>
<keyword evidence="2" id="KW-0238">DNA-binding</keyword>
<gene>
    <name evidence="6" type="ORF">J2Z35_001330</name>
</gene>
<dbReference type="PANTHER" id="PTHR24567:SF26">
    <property type="entry name" value="REGULATORY PROTEIN YEIL"/>
    <property type="match status" value="1"/>
</dbReference>
<dbReference type="SUPFAM" id="SSF51206">
    <property type="entry name" value="cAMP-binding domain-like"/>
    <property type="match status" value="1"/>
</dbReference>
<dbReference type="Pfam" id="PF13545">
    <property type="entry name" value="HTH_Crp_2"/>
    <property type="match status" value="1"/>
</dbReference>
<evidence type="ECO:0000256" key="2">
    <source>
        <dbReference type="ARBA" id="ARBA00023125"/>
    </source>
</evidence>
<comment type="caution">
    <text evidence="6">The sequence shown here is derived from an EMBL/GenBank/DDBJ whole genome shotgun (WGS) entry which is preliminary data.</text>
</comment>
<dbReference type="InterPro" id="IPR018490">
    <property type="entry name" value="cNMP-bd_dom_sf"/>
</dbReference>
<dbReference type="RefSeq" id="WP_245330792.1">
    <property type="nucleotide sequence ID" value="NZ_JAGGLI010000012.1"/>
</dbReference>
<dbReference type="SMART" id="SM00100">
    <property type="entry name" value="cNMP"/>
    <property type="match status" value="1"/>
</dbReference>
<accession>A0ABS4KIF7</accession>
<keyword evidence="3" id="KW-0804">Transcription</keyword>
<dbReference type="PROSITE" id="PS50042">
    <property type="entry name" value="CNMP_BINDING_3"/>
    <property type="match status" value="1"/>
</dbReference>
<evidence type="ECO:0000256" key="3">
    <source>
        <dbReference type="ARBA" id="ARBA00023163"/>
    </source>
</evidence>
<dbReference type="Gene3D" id="2.60.120.10">
    <property type="entry name" value="Jelly Rolls"/>
    <property type="match status" value="1"/>
</dbReference>
<evidence type="ECO:0000256" key="1">
    <source>
        <dbReference type="ARBA" id="ARBA00023015"/>
    </source>
</evidence>
<name>A0ABS4KIF7_9FIRM</name>